<dbReference type="SMART" id="SM00248">
    <property type="entry name" value="ANK"/>
    <property type="match status" value="2"/>
</dbReference>
<dbReference type="AlphaFoldDB" id="A0A8C4S1K0"/>
<dbReference type="InterPro" id="IPR058889">
    <property type="entry name" value="WHD_SOWAHA-C"/>
</dbReference>
<dbReference type="PANTHER" id="PTHR14491:SF3">
    <property type="entry name" value="ANKYRIN REPEAT DOMAIN-CONTAINING PROTEIN SOWAHB"/>
    <property type="match status" value="1"/>
</dbReference>
<reference evidence="7" key="3">
    <citation type="submission" date="2025-09" db="UniProtKB">
        <authorList>
            <consortium name="Ensembl"/>
        </authorList>
    </citation>
    <scope>IDENTIFICATION</scope>
</reference>
<evidence type="ECO:0000256" key="1">
    <source>
        <dbReference type="ARBA" id="ARBA00022737"/>
    </source>
</evidence>
<keyword evidence="8" id="KW-1185">Reference proteome</keyword>
<protein>
    <recommendedName>
        <fullName evidence="6">SOWAHA-C winged helix-turn-helix domain-containing protein</fullName>
    </recommendedName>
</protein>
<organism evidence="7 8">
    <name type="scientific">Erpetoichthys calabaricus</name>
    <name type="common">Rope fish</name>
    <name type="synonym">Calamoichthys calabaricus</name>
    <dbReference type="NCBI Taxonomy" id="27687"/>
    <lineage>
        <taxon>Eukaryota</taxon>
        <taxon>Metazoa</taxon>
        <taxon>Chordata</taxon>
        <taxon>Craniata</taxon>
        <taxon>Vertebrata</taxon>
        <taxon>Euteleostomi</taxon>
        <taxon>Actinopterygii</taxon>
        <taxon>Polypteriformes</taxon>
        <taxon>Polypteridae</taxon>
        <taxon>Erpetoichthys</taxon>
    </lineage>
</organism>
<evidence type="ECO:0000313" key="7">
    <source>
        <dbReference type="Ensembl" id="ENSECRP00000010056.1"/>
    </source>
</evidence>
<reference evidence="7" key="2">
    <citation type="submission" date="2025-08" db="UniProtKB">
        <authorList>
            <consortium name="Ensembl"/>
        </authorList>
    </citation>
    <scope>IDENTIFICATION</scope>
</reference>
<dbReference type="PROSITE" id="PS50297">
    <property type="entry name" value="ANK_REP_REGION"/>
    <property type="match status" value="1"/>
</dbReference>
<evidence type="ECO:0000256" key="5">
    <source>
        <dbReference type="SAM" id="MobiDB-lite"/>
    </source>
</evidence>
<dbReference type="Ensembl" id="ENSECRT00000010222.1">
    <property type="protein sequence ID" value="ENSECRP00000010056.1"/>
    <property type="gene ID" value="ENSECRG00000006698.1"/>
</dbReference>
<dbReference type="Pfam" id="PF12796">
    <property type="entry name" value="Ank_2"/>
    <property type="match status" value="1"/>
</dbReference>
<keyword evidence="1" id="KW-0677">Repeat</keyword>
<dbReference type="PANTHER" id="PTHR14491">
    <property type="entry name" value="SOSONDOWAH, ISOFORM G"/>
    <property type="match status" value="1"/>
</dbReference>
<evidence type="ECO:0000256" key="4">
    <source>
        <dbReference type="PROSITE-ProRule" id="PRU00023"/>
    </source>
</evidence>
<proteinExistence type="inferred from homology"/>
<dbReference type="InterPro" id="IPR036770">
    <property type="entry name" value="Ankyrin_rpt-contain_sf"/>
</dbReference>
<evidence type="ECO:0000259" key="6">
    <source>
        <dbReference type="Pfam" id="PF25877"/>
    </source>
</evidence>
<dbReference type="Pfam" id="PF25877">
    <property type="entry name" value="WHD_SOWAH"/>
    <property type="match status" value="1"/>
</dbReference>
<feature type="compositionally biased region" description="Basic and acidic residues" evidence="5">
    <location>
        <begin position="182"/>
        <end position="199"/>
    </location>
</feature>
<reference evidence="7" key="1">
    <citation type="submission" date="2021-06" db="EMBL/GenBank/DDBJ databases">
        <authorList>
            <consortium name="Wellcome Sanger Institute Data Sharing"/>
        </authorList>
    </citation>
    <scope>NUCLEOTIDE SEQUENCE [LARGE SCALE GENOMIC DNA]</scope>
</reference>
<evidence type="ECO:0000256" key="2">
    <source>
        <dbReference type="ARBA" id="ARBA00023043"/>
    </source>
</evidence>
<dbReference type="GeneTree" id="ENSGT00950000183003"/>
<comment type="similarity">
    <text evidence="3">Belongs to the SOWAH family.</text>
</comment>
<accession>A0A8C4S1K0</accession>
<dbReference type="PROSITE" id="PS50088">
    <property type="entry name" value="ANK_REPEAT"/>
    <property type="match status" value="1"/>
</dbReference>
<dbReference type="Proteomes" id="UP000694620">
    <property type="component" value="Chromosome 7"/>
</dbReference>
<feature type="domain" description="SOWAHA-C winged helix-turn-helix" evidence="6">
    <location>
        <begin position="13"/>
        <end position="94"/>
    </location>
</feature>
<sequence length="508" mass="57877">DSKEEEFPELSDVLLDFLCARGGRVTNAELLARFKGFLRGDVDVQVRERHRQLFKRFVNSVAFVERDAAGVASVVLKRRYRELVGEESDFQSEPQDECNSDWECPTVSVNARPLWDYKEEGCGTARLEPLTDCQNDMNLMNLQRPLGRLNRAECSDIGSNRTQALNWKKNSLTASDPPITDTSKERQLDISKSKDERHKSKTSEIARHLMSQSCSPLESPLQVQNARLGNKAEHLGKNKHQLRTDFTSQVMKTENMALAQSARCFSVTDIHKLNTKPHAQSVDKLILAFNENESFTFGQNARKYYSMAVESEHVPRQHCASKEVPEMNMKTTHTVNDKKKNNKHEWLVKAAVGNWNEIYGLFKEEPSLILKKDFISGYTVLHWLATHGDHRVLNTLCYGASKAKLPIDVNVRSTGGYTPLHLAVMYKRKKTIKMLVQSYKANVNLRDNSGRKPWQYLEKTGSLDLRYLLGAPLGKLKNDTVSRQSSTGKSTLLFKKERKTFPQPNFLV</sequence>
<keyword evidence="2 4" id="KW-0040">ANK repeat</keyword>
<evidence type="ECO:0000256" key="3">
    <source>
        <dbReference type="ARBA" id="ARBA00038122"/>
    </source>
</evidence>
<dbReference type="InterPro" id="IPR002110">
    <property type="entry name" value="Ankyrin_rpt"/>
</dbReference>
<dbReference type="Gene3D" id="1.25.40.20">
    <property type="entry name" value="Ankyrin repeat-containing domain"/>
    <property type="match status" value="1"/>
</dbReference>
<feature type="region of interest" description="Disordered" evidence="5">
    <location>
        <begin position="169"/>
        <end position="199"/>
    </location>
</feature>
<dbReference type="SUPFAM" id="SSF48403">
    <property type="entry name" value="Ankyrin repeat"/>
    <property type="match status" value="1"/>
</dbReference>
<feature type="repeat" description="ANK" evidence="4">
    <location>
        <begin position="415"/>
        <end position="448"/>
    </location>
</feature>
<evidence type="ECO:0000313" key="8">
    <source>
        <dbReference type="Proteomes" id="UP000694620"/>
    </source>
</evidence>
<name>A0A8C4S1K0_ERPCA</name>